<gene>
    <name evidence="1" type="ORF">J2W68_002488</name>
</gene>
<protein>
    <submittedName>
        <fullName evidence="1">Uncharacterized protein</fullName>
    </submittedName>
</protein>
<sequence>MQPLRTQRLRGHFIVFRLQSMPRIAANNRNRNALRTNNRARPRRVWELAQQ</sequence>
<proteinExistence type="predicted"/>
<keyword evidence="2" id="KW-1185">Reference proteome</keyword>
<name>A0ABU1Y0C3_9GAMM</name>
<dbReference type="Proteomes" id="UP001256588">
    <property type="component" value="Unassembled WGS sequence"/>
</dbReference>
<accession>A0ABU1Y0C3</accession>
<organism evidence="1 2">
    <name type="scientific">Luteimonas terrae</name>
    <dbReference type="NCBI Taxonomy" id="1530191"/>
    <lineage>
        <taxon>Bacteria</taxon>
        <taxon>Pseudomonadati</taxon>
        <taxon>Pseudomonadota</taxon>
        <taxon>Gammaproteobacteria</taxon>
        <taxon>Lysobacterales</taxon>
        <taxon>Lysobacteraceae</taxon>
        <taxon>Luteimonas</taxon>
    </lineage>
</organism>
<dbReference type="EMBL" id="JAVDWO010000010">
    <property type="protein sequence ID" value="MDR7193751.1"/>
    <property type="molecule type" value="Genomic_DNA"/>
</dbReference>
<comment type="caution">
    <text evidence="1">The sequence shown here is derived from an EMBL/GenBank/DDBJ whole genome shotgun (WGS) entry which is preliminary data.</text>
</comment>
<evidence type="ECO:0000313" key="1">
    <source>
        <dbReference type="EMBL" id="MDR7193751.1"/>
    </source>
</evidence>
<reference evidence="1 2" key="1">
    <citation type="submission" date="2023-07" db="EMBL/GenBank/DDBJ databases">
        <title>Sorghum-associated microbial communities from plants grown in Nebraska, USA.</title>
        <authorList>
            <person name="Schachtman D."/>
        </authorList>
    </citation>
    <scope>NUCLEOTIDE SEQUENCE [LARGE SCALE GENOMIC DNA]</scope>
    <source>
        <strain evidence="1 2">4099</strain>
    </source>
</reference>
<evidence type="ECO:0000313" key="2">
    <source>
        <dbReference type="Proteomes" id="UP001256588"/>
    </source>
</evidence>